<sequence>MTSFLVVVEGQASWESCPTAIKRIQPPEGISIKNSPASSPFPMTQPAGTPESSQDVARCAWEPSAPGEPVCYRCALSSPRPGGQKRLPLSLNMGQPIRDRVAREPPRSPRPRASLVMQWLRIRLPMQGTRVRALVQEDPTCRRATKPRAPQLLSLRSRAHEAQLLKPTCHAY</sequence>
<feature type="compositionally biased region" description="Polar residues" evidence="1">
    <location>
        <begin position="32"/>
        <end position="52"/>
    </location>
</feature>
<dbReference type="EMBL" id="JAIQCJ010002079">
    <property type="protein sequence ID" value="KAJ8783692.1"/>
    <property type="molecule type" value="Genomic_DNA"/>
</dbReference>
<protein>
    <submittedName>
        <fullName evidence="2">Uncharacterized protein</fullName>
    </submittedName>
</protein>
<evidence type="ECO:0000313" key="2">
    <source>
        <dbReference type="EMBL" id="KAJ8783692.1"/>
    </source>
</evidence>
<accession>A0AB34GT65</accession>
<evidence type="ECO:0000313" key="3">
    <source>
        <dbReference type="Proteomes" id="UP001159641"/>
    </source>
</evidence>
<gene>
    <name evidence="2" type="ORF">J1605_008735</name>
</gene>
<dbReference type="Proteomes" id="UP001159641">
    <property type="component" value="Unassembled WGS sequence"/>
</dbReference>
<name>A0AB34GT65_ESCRO</name>
<comment type="caution">
    <text evidence="2">The sequence shown here is derived from an EMBL/GenBank/DDBJ whole genome shotgun (WGS) entry which is preliminary data.</text>
</comment>
<feature type="region of interest" description="Disordered" evidence="1">
    <location>
        <begin position="28"/>
        <end position="52"/>
    </location>
</feature>
<evidence type="ECO:0000256" key="1">
    <source>
        <dbReference type="SAM" id="MobiDB-lite"/>
    </source>
</evidence>
<organism evidence="2 3">
    <name type="scientific">Eschrichtius robustus</name>
    <name type="common">California gray whale</name>
    <name type="synonym">Eschrichtius gibbosus</name>
    <dbReference type="NCBI Taxonomy" id="9764"/>
    <lineage>
        <taxon>Eukaryota</taxon>
        <taxon>Metazoa</taxon>
        <taxon>Chordata</taxon>
        <taxon>Craniata</taxon>
        <taxon>Vertebrata</taxon>
        <taxon>Euteleostomi</taxon>
        <taxon>Mammalia</taxon>
        <taxon>Eutheria</taxon>
        <taxon>Laurasiatheria</taxon>
        <taxon>Artiodactyla</taxon>
        <taxon>Whippomorpha</taxon>
        <taxon>Cetacea</taxon>
        <taxon>Mysticeti</taxon>
        <taxon>Eschrichtiidae</taxon>
        <taxon>Eschrichtius</taxon>
    </lineage>
</organism>
<dbReference type="AlphaFoldDB" id="A0AB34GT65"/>
<proteinExistence type="predicted"/>
<reference evidence="2 3" key="1">
    <citation type="submission" date="2022-11" db="EMBL/GenBank/DDBJ databases">
        <title>Whole genome sequence of Eschrichtius robustus ER-17-0199.</title>
        <authorList>
            <person name="Bruniche-Olsen A."/>
            <person name="Black A.N."/>
            <person name="Fields C.J."/>
            <person name="Walden K."/>
            <person name="Dewoody J.A."/>
        </authorList>
    </citation>
    <scope>NUCLEOTIDE SEQUENCE [LARGE SCALE GENOMIC DNA]</scope>
    <source>
        <strain evidence="2">ER-17-0199</strain>
        <tissue evidence="2">Blubber</tissue>
    </source>
</reference>
<keyword evidence="3" id="KW-1185">Reference proteome</keyword>